<comment type="function">
    <text evidence="5">Component of the ESCRT-I complex, a regulator of vesicular trafficking process.</text>
</comment>
<dbReference type="InterPro" id="IPR037206">
    <property type="entry name" value="VPS28_C_sf"/>
</dbReference>
<gene>
    <name evidence="11" type="primary">Vps28</name>
    <name evidence="11" type="ORF">g.19581</name>
</gene>
<comment type="subcellular location">
    <subcellularLocation>
        <location evidence="1">Endosome</location>
    </subcellularLocation>
</comment>
<evidence type="ECO:0000313" key="11">
    <source>
        <dbReference type="EMBL" id="MDE49067.1"/>
    </source>
</evidence>
<comment type="subunit">
    <text evidence="6">Component of the ESCRT-I complex (endosomal sorting complex required for transport I).</text>
</comment>
<evidence type="ECO:0000259" key="9">
    <source>
        <dbReference type="PROSITE" id="PS51310"/>
    </source>
</evidence>
<dbReference type="SUPFAM" id="SSF140111">
    <property type="entry name" value="Endosomal sorting complex assembly domain"/>
    <property type="match status" value="1"/>
</dbReference>
<proteinExistence type="inferred from homology"/>
<feature type="domain" description="VPS28 N-terminal" evidence="10">
    <location>
        <begin position="1"/>
        <end position="102"/>
    </location>
</feature>
<dbReference type="AlphaFoldDB" id="A0A6G1SFX6"/>
<feature type="domain" description="VPS28 C-terminal" evidence="9">
    <location>
        <begin position="106"/>
        <end position="202"/>
    </location>
</feature>
<protein>
    <recommendedName>
        <fullName evidence="7">Vacuolar protein sorting-associated protein 28 homolog</fullName>
    </recommendedName>
</protein>
<dbReference type="PIRSF" id="PIRSF017535">
    <property type="entry name" value="VPS28"/>
    <property type="match status" value="1"/>
</dbReference>
<comment type="function">
    <text evidence="7">Component of the ESCRT-I complex (endosomal sorting complex required for transport I), a regulator of vesicular trafficking process.</text>
</comment>
<keyword evidence="4 7" id="KW-0653">Protein transport</keyword>
<dbReference type="PROSITE" id="PS51310">
    <property type="entry name" value="VPS28_C"/>
    <property type="match status" value="1"/>
</dbReference>
<dbReference type="InterPro" id="IPR037202">
    <property type="entry name" value="ESCRT_assembly_dom"/>
</dbReference>
<evidence type="ECO:0000256" key="2">
    <source>
        <dbReference type="ARBA" id="ARBA00022448"/>
    </source>
</evidence>
<dbReference type="PANTHER" id="PTHR12937:SF0">
    <property type="entry name" value="VACUOLAR PROTEIN SORTING-ASSOCIATED PROTEIN 28 HOMOLOG"/>
    <property type="match status" value="1"/>
</dbReference>
<dbReference type="FunFam" id="1.20.120.1130:FF:000001">
    <property type="entry name" value="Vacuolar protein sorting-associated protein 28 homolog"/>
    <property type="match status" value="1"/>
</dbReference>
<sequence length="204" mass="23764">MDQLEEVKLYRLPTERERYDNMADCYALINTIQCLEKAYIKDAVIPKEYTAACSKLLTQFKAAFKQIDKEFGTAEQFLKKYRFECRAALDRIREDRPITIKDDKGNTHACIAEIVSAFITISDRLKLGMKSMDELLPDLKELHETMGRLTMLPPTYEGSNRVKFWIDKMSKMSASDELDDSEIRQMTFDMDTSLNEFNKVLLEK</sequence>
<dbReference type="InterPro" id="IPR038358">
    <property type="entry name" value="VPS28_N_sf"/>
</dbReference>
<dbReference type="PANTHER" id="PTHR12937">
    <property type="entry name" value="VACUOLAR PROTEIN SORTING 28, ISOFORM 2 VPS28"/>
    <property type="match status" value="1"/>
</dbReference>
<dbReference type="InterPro" id="IPR017899">
    <property type="entry name" value="VPS28_C"/>
</dbReference>
<dbReference type="FunFam" id="1.20.1440.200:FF:000001">
    <property type="entry name" value="Vacuolar protein sorting-associated protein 28 homolog"/>
    <property type="match status" value="1"/>
</dbReference>
<dbReference type="InterPro" id="IPR017898">
    <property type="entry name" value="VPS28_N"/>
</dbReference>
<comment type="similarity">
    <text evidence="7 8">Belongs to the VPS28 family.</text>
</comment>
<accession>A0A6G1SFX6</accession>
<dbReference type="GO" id="GO:0000813">
    <property type="term" value="C:ESCRT I complex"/>
    <property type="evidence" value="ECO:0007669"/>
    <property type="project" value="UniProtKB-UniRule"/>
</dbReference>
<evidence type="ECO:0000256" key="6">
    <source>
        <dbReference type="ARBA" id="ARBA00066174"/>
    </source>
</evidence>
<dbReference type="EMBL" id="GGYP01004296">
    <property type="protein sequence ID" value="MDE49067.1"/>
    <property type="molecule type" value="Transcribed_RNA"/>
</dbReference>
<dbReference type="Gene3D" id="1.20.120.1130">
    <property type="match status" value="1"/>
</dbReference>
<dbReference type="Gene3D" id="1.20.1440.200">
    <property type="match status" value="1"/>
</dbReference>
<reference evidence="11" key="1">
    <citation type="submission" date="2018-10" db="EMBL/GenBank/DDBJ databases">
        <title>Transcriptome assembly of Aceria tosichella (Wheat curl mite) Type 2.</title>
        <authorList>
            <person name="Scully E.D."/>
            <person name="Geib S.M."/>
            <person name="Palmer N.A."/>
            <person name="Gupta A.K."/>
            <person name="Sarath G."/>
            <person name="Tatineni S."/>
        </authorList>
    </citation>
    <scope>NUCLEOTIDE SEQUENCE</scope>
    <source>
        <strain evidence="11">LincolnNE</strain>
    </source>
</reference>
<evidence type="ECO:0000256" key="1">
    <source>
        <dbReference type="ARBA" id="ARBA00004177"/>
    </source>
</evidence>
<evidence type="ECO:0000256" key="3">
    <source>
        <dbReference type="ARBA" id="ARBA00022753"/>
    </source>
</evidence>
<dbReference type="PROSITE" id="PS51313">
    <property type="entry name" value="VPS28_N"/>
    <property type="match status" value="1"/>
</dbReference>
<organism evidence="11">
    <name type="scientific">Aceria tosichella</name>
    <name type="common">wheat curl mite</name>
    <dbReference type="NCBI Taxonomy" id="561515"/>
    <lineage>
        <taxon>Eukaryota</taxon>
        <taxon>Metazoa</taxon>
        <taxon>Ecdysozoa</taxon>
        <taxon>Arthropoda</taxon>
        <taxon>Chelicerata</taxon>
        <taxon>Arachnida</taxon>
        <taxon>Acari</taxon>
        <taxon>Acariformes</taxon>
        <taxon>Trombidiformes</taxon>
        <taxon>Prostigmata</taxon>
        <taxon>Eupodina</taxon>
        <taxon>Eriophyoidea</taxon>
        <taxon>Eriophyidae</taxon>
        <taxon>Eriophyinae</taxon>
        <taxon>Aceriini</taxon>
        <taxon>Aceria</taxon>
    </lineage>
</organism>
<keyword evidence="3 7" id="KW-0967">Endosome</keyword>
<evidence type="ECO:0000256" key="8">
    <source>
        <dbReference type="PROSITE-ProRule" id="PRU00642"/>
    </source>
</evidence>
<keyword evidence="2 7" id="KW-0813">Transport</keyword>
<dbReference type="InterPro" id="IPR007143">
    <property type="entry name" value="Vps28"/>
</dbReference>
<evidence type="ECO:0000256" key="5">
    <source>
        <dbReference type="ARBA" id="ARBA00056039"/>
    </source>
</evidence>
<evidence type="ECO:0000259" key="10">
    <source>
        <dbReference type="PROSITE" id="PS51313"/>
    </source>
</evidence>
<dbReference type="SUPFAM" id="SSF140427">
    <property type="entry name" value="VPS28 C-terminal domain-like"/>
    <property type="match status" value="1"/>
</dbReference>
<evidence type="ECO:0000256" key="4">
    <source>
        <dbReference type="ARBA" id="ARBA00022927"/>
    </source>
</evidence>
<dbReference type="Pfam" id="PF03997">
    <property type="entry name" value="VPS28"/>
    <property type="match status" value="1"/>
</dbReference>
<dbReference type="GO" id="GO:0043328">
    <property type="term" value="P:protein transport to vacuole involved in ubiquitin-dependent protein catabolic process via the multivesicular body sorting pathway"/>
    <property type="evidence" value="ECO:0007669"/>
    <property type="project" value="TreeGrafter"/>
</dbReference>
<dbReference type="GO" id="GO:0044877">
    <property type="term" value="F:protein-containing complex binding"/>
    <property type="evidence" value="ECO:0007669"/>
    <property type="project" value="TreeGrafter"/>
</dbReference>
<evidence type="ECO:0000256" key="7">
    <source>
        <dbReference type="PIRNR" id="PIRNR017535"/>
    </source>
</evidence>
<name>A0A6G1SFX6_9ACAR</name>